<dbReference type="EMBL" id="FWFF01000020">
    <property type="protein sequence ID" value="SLN00903.1"/>
    <property type="molecule type" value="Genomic_DNA"/>
</dbReference>
<gene>
    <name evidence="2" type="ORF">FM105_13780</name>
</gene>
<feature type="region of interest" description="Disordered" evidence="1">
    <location>
        <begin position="38"/>
        <end position="64"/>
    </location>
</feature>
<evidence type="ECO:0000313" key="3">
    <source>
        <dbReference type="Proteomes" id="UP000196581"/>
    </source>
</evidence>
<protein>
    <submittedName>
        <fullName evidence="2">Uncharacterized protein</fullName>
    </submittedName>
</protein>
<sequence>MRLLVEEVSAGDDTTRAIAHDHLSGEPSEAVLVEANSTDGFRGGLPRPIRQSDRGPRACDTGTRPSSLQLVFQVGPGRHAVPQSVVDHGHGDIEVMVGGHIEEGARQGRDAKAVVDDASARHAAVAHMERRVSPGSSRPADLRGTDDWTGEWKVPYESSGDVGQRRIVGKRVTV</sequence>
<dbReference type="AlphaFoldDB" id="A0A1X6XP37"/>
<dbReference type="Proteomes" id="UP000196581">
    <property type="component" value="Unassembled WGS sequence"/>
</dbReference>
<evidence type="ECO:0000256" key="1">
    <source>
        <dbReference type="SAM" id="MobiDB-lite"/>
    </source>
</evidence>
<reference evidence="3" key="1">
    <citation type="submission" date="2017-02" db="EMBL/GenBank/DDBJ databases">
        <authorList>
            <person name="Dridi B."/>
        </authorList>
    </citation>
    <scope>NUCLEOTIDE SEQUENCE [LARGE SCALE GENOMIC DNA]</scope>
    <source>
        <strain evidence="3">B Co 03.10</strain>
    </source>
</reference>
<evidence type="ECO:0000313" key="2">
    <source>
        <dbReference type="EMBL" id="SLN00903.1"/>
    </source>
</evidence>
<proteinExistence type="predicted"/>
<name>A0A1X6XP37_9MICO</name>
<organism evidence="2 3">
    <name type="scientific">Brevibacterium yomogidense</name>
    <dbReference type="NCBI Taxonomy" id="946573"/>
    <lineage>
        <taxon>Bacteria</taxon>
        <taxon>Bacillati</taxon>
        <taxon>Actinomycetota</taxon>
        <taxon>Actinomycetes</taxon>
        <taxon>Micrococcales</taxon>
        <taxon>Brevibacteriaceae</taxon>
        <taxon>Brevibacterium</taxon>
    </lineage>
</organism>
<accession>A0A1X6XP37</accession>
<keyword evidence="3" id="KW-1185">Reference proteome</keyword>